<evidence type="ECO:0000313" key="2">
    <source>
        <dbReference type="Proteomes" id="UP001150581"/>
    </source>
</evidence>
<gene>
    <name evidence="1" type="ORF">LPJ66_000396</name>
</gene>
<organism evidence="1 2">
    <name type="scientific">Kickxella alabastrina</name>
    <dbReference type="NCBI Taxonomy" id="61397"/>
    <lineage>
        <taxon>Eukaryota</taxon>
        <taxon>Fungi</taxon>
        <taxon>Fungi incertae sedis</taxon>
        <taxon>Zoopagomycota</taxon>
        <taxon>Kickxellomycotina</taxon>
        <taxon>Kickxellomycetes</taxon>
        <taxon>Kickxellales</taxon>
        <taxon>Kickxellaceae</taxon>
        <taxon>Kickxella</taxon>
    </lineage>
</organism>
<keyword evidence="2" id="KW-1185">Reference proteome</keyword>
<sequence length="354" mass="39267">MLANSANSSNDSSSTTEASRALHALNQALPYAHSIAERSQLELSINLHQHHHQSLLHHHKQLHTLQTTLTRAQSALKQSQQGQLNDQQRLRRLQSDSVFSLMAPLRKKERESAQNALGFSDMMVERAQRDVMRVEAEIGTMREKFEESSRRMRDECWMAEQACQGVLRRAGMVAETQQQPAAVTPLTPPLIPPVPPPPPPPPPTPPDLPQSNQITTHRYTAAKQRPPPPPPQSQRPFSISADTSFEIQASLHHFQSTLPPELLHPLATPPPPSTSTGSAGSATTINFSTSLWHALYMTLRYIYPHAEVTLDQGNALFGADAYLNLQTTIRLPQQKTRIMSIIGHAVVSVAINVR</sequence>
<proteinExistence type="predicted"/>
<dbReference type="EMBL" id="JANBPG010000010">
    <property type="protein sequence ID" value="KAJ1901940.1"/>
    <property type="molecule type" value="Genomic_DNA"/>
</dbReference>
<evidence type="ECO:0000313" key="1">
    <source>
        <dbReference type="EMBL" id="KAJ1901940.1"/>
    </source>
</evidence>
<dbReference type="Proteomes" id="UP001150581">
    <property type="component" value="Unassembled WGS sequence"/>
</dbReference>
<reference evidence="1" key="1">
    <citation type="submission" date="2022-07" db="EMBL/GenBank/DDBJ databases">
        <title>Phylogenomic reconstructions and comparative analyses of Kickxellomycotina fungi.</title>
        <authorList>
            <person name="Reynolds N.K."/>
            <person name="Stajich J.E."/>
            <person name="Barry K."/>
            <person name="Grigoriev I.V."/>
            <person name="Crous P."/>
            <person name="Smith M.E."/>
        </authorList>
    </citation>
    <scope>NUCLEOTIDE SEQUENCE</scope>
    <source>
        <strain evidence="1">Benny 63K</strain>
    </source>
</reference>
<name>A0ACC1IW28_9FUNG</name>
<comment type="caution">
    <text evidence="1">The sequence shown here is derived from an EMBL/GenBank/DDBJ whole genome shotgun (WGS) entry which is preliminary data.</text>
</comment>
<accession>A0ACC1IW28</accession>
<protein>
    <submittedName>
        <fullName evidence="1">Uncharacterized protein</fullName>
    </submittedName>
</protein>